<sequence length="290" mass="33834">MITEGQILAKLDDYKLGYYCQFVELGHVYSYLIDSRLNIFKGDNDSWAIAAERLGYNPRGSGITLDICFFGNCLTNLEHYNGQDTNYYTVSPIEWNDFNDTVDGEVLKPDAKFWTIRGIQIELSHKKQDYLNAGIELNEYEPDEISLEEVGRLLITKHRNLFRATDEELYKSIPNSLKKILVIDEWYHRDFTEIVQPTMSDEQLRSTYDFNKNLAGGEYPLNYETFASMFRQQEKLTSKYNQNQYQDNRPSSYETWQLIAKVIATGDTTLYKPTLKPNTHWKNWPDSGSL</sequence>
<dbReference type="AlphaFoldDB" id="A0A4V2F151"/>
<dbReference type="EMBL" id="SGXA01000002">
    <property type="protein sequence ID" value="RZS72411.1"/>
    <property type="molecule type" value="Genomic_DNA"/>
</dbReference>
<reference evidence="1 2" key="1">
    <citation type="submission" date="2019-02" db="EMBL/GenBank/DDBJ databases">
        <title>Genomic Encyclopedia of Type Strains, Phase IV (KMG-IV): sequencing the most valuable type-strain genomes for metagenomic binning, comparative biology and taxonomic classification.</title>
        <authorList>
            <person name="Goeker M."/>
        </authorList>
    </citation>
    <scope>NUCLEOTIDE SEQUENCE [LARGE SCALE GENOMIC DNA]</scope>
    <source>
        <strain evidence="1 2">DSM 18116</strain>
    </source>
</reference>
<gene>
    <name evidence="1" type="ORF">EV199_4331</name>
</gene>
<accession>A0A4V2F151</accession>
<evidence type="ECO:0000313" key="1">
    <source>
        <dbReference type="EMBL" id="RZS72411.1"/>
    </source>
</evidence>
<name>A0A4V2F151_9BACT</name>
<keyword evidence="2" id="KW-1185">Reference proteome</keyword>
<proteinExistence type="predicted"/>
<dbReference type="InterPro" id="IPR054272">
    <property type="entry name" value="DUF7003"/>
</dbReference>
<comment type="caution">
    <text evidence="1">The sequence shown here is derived from an EMBL/GenBank/DDBJ whole genome shotgun (WGS) entry which is preliminary data.</text>
</comment>
<dbReference type="OrthoDB" id="9157032at2"/>
<dbReference type="Pfam" id="PF22535">
    <property type="entry name" value="DUF7003"/>
    <property type="match status" value="1"/>
</dbReference>
<dbReference type="RefSeq" id="WP_130542827.1">
    <property type="nucleotide sequence ID" value="NZ_CP042431.1"/>
</dbReference>
<dbReference type="Proteomes" id="UP000293874">
    <property type="component" value="Unassembled WGS sequence"/>
</dbReference>
<protein>
    <submittedName>
        <fullName evidence="1">Uncharacterized protein</fullName>
    </submittedName>
</protein>
<evidence type="ECO:0000313" key="2">
    <source>
        <dbReference type="Proteomes" id="UP000293874"/>
    </source>
</evidence>
<organism evidence="1 2">
    <name type="scientific">Pseudobacter ginsenosidimutans</name>
    <dbReference type="NCBI Taxonomy" id="661488"/>
    <lineage>
        <taxon>Bacteria</taxon>
        <taxon>Pseudomonadati</taxon>
        <taxon>Bacteroidota</taxon>
        <taxon>Chitinophagia</taxon>
        <taxon>Chitinophagales</taxon>
        <taxon>Chitinophagaceae</taxon>
        <taxon>Pseudobacter</taxon>
    </lineage>
</organism>